<evidence type="ECO:0000313" key="6">
    <source>
        <dbReference type="EMBL" id="OJH41973.1"/>
    </source>
</evidence>
<dbReference type="PANTHER" id="PTHR12815:SF18">
    <property type="entry name" value="SORTING AND ASSEMBLY MACHINERY COMPONENT 50 HOMOLOG"/>
    <property type="match status" value="1"/>
</dbReference>
<protein>
    <recommendedName>
        <fullName evidence="5">Bacterial surface antigen (D15) domain-containing protein</fullName>
    </recommendedName>
</protein>
<evidence type="ECO:0000256" key="1">
    <source>
        <dbReference type="ARBA" id="ARBA00004370"/>
    </source>
</evidence>
<dbReference type="InterPro" id="IPR039910">
    <property type="entry name" value="D15-like"/>
</dbReference>
<dbReference type="Gene3D" id="2.40.160.50">
    <property type="entry name" value="membrane protein fhac: a member of the omp85/tpsb transporter family"/>
    <property type="match status" value="1"/>
</dbReference>
<proteinExistence type="predicted"/>
<dbReference type="Gene3D" id="3.10.20.310">
    <property type="entry name" value="membrane protein fhac"/>
    <property type="match status" value="1"/>
</dbReference>
<comment type="subcellular location">
    <subcellularLocation>
        <location evidence="1">Membrane</location>
    </subcellularLocation>
</comment>
<sequence length="578" mass="63932">MPSVWPALIAASLLMADPPVGAEGYEDALVRWGLEQHGWALEPEPEGKRLESVEVASEDVVAPSDPYPSLLNVFHVRTRDQVVRREVLLTPGEPYSPILALETARNLRRLGIFAVVRVVAVRGRAPDGVSLLVITKDLWSLRLNQDFQLVGALVQSLRLQATEQNFLGLNKKVALDFQLRRDSLSLGQTYVDPRLGGSRWSLTENAAIILARSGQPEGSRGSVLLSRPLYSLSTPWSFQAQVVWRVQPVRVFRGAEVWQLPYPEGGTVPYIYDAREVSGSTLYLRSWGTRFKLDAGGGLGAYHRRYGAPADAALDEARRAWLRDTLLPRSEDATYVLAYARFWETRYEVMRDVDSYALSEDFQVGPYVTATARYAPALLASSSSFAEVGVTARYRVRLGDALTSVATAASIRRWLGGAARGEWANRRWATEVQQVSPKVLGGRFVARALLDVNRDDLNERVLLLGGGNGLRGASPEAYSGKRMALLNLEYRTRPLVLYTVHLGGVLFYDAGTAFDEAPSVVHTVGLGVRLLFPQFNTFPFRLDFGYVLNGERPPVGGRFSFSGGQVTEFRPSFLDSPI</sequence>
<dbReference type="Proteomes" id="UP000182229">
    <property type="component" value="Unassembled WGS sequence"/>
</dbReference>
<dbReference type="RefSeq" id="WP_071896070.1">
    <property type="nucleotide sequence ID" value="NZ_MPIN01000001.1"/>
</dbReference>
<dbReference type="OrthoDB" id="9803054at2"/>
<reference evidence="7" key="1">
    <citation type="submission" date="2016-11" db="EMBL/GenBank/DDBJ databases">
        <authorList>
            <person name="Shukria A."/>
            <person name="Stevens D.C."/>
        </authorList>
    </citation>
    <scope>NUCLEOTIDE SEQUENCE [LARGE SCALE GENOMIC DNA]</scope>
    <source>
        <strain evidence="7">Cbfe23</strain>
    </source>
</reference>
<reference evidence="6 7" key="2">
    <citation type="submission" date="2016-12" db="EMBL/GenBank/DDBJ databases">
        <title>Draft Genome Sequence of Cystobacter ferrugineus Strain Cbfe23.</title>
        <authorList>
            <person name="Akbar S."/>
            <person name="Dowd S.E."/>
            <person name="Stevens D.C."/>
        </authorList>
    </citation>
    <scope>NUCLEOTIDE SEQUENCE [LARGE SCALE GENOMIC DNA]</scope>
    <source>
        <strain evidence="6 7">Cbfe23</strain>
    </source>
</reference>
<dbReference type="EMBL" id="MPIN01000001">
    <property type="protein sequence ID" value="OJH41973.1"/>
    <property type="molecule type" value="Genomic_DNA"/>
</dbReference>
<name>A0A1L9BI87_9BACT</name>
<keyword evidence="7" id="KW-1185">Reference proteome</keyword>
<organism evidence="6 7">
    <name type="scientific">Cystobacter ferrugineus</name>
    <dbReference type="NCBI Taxonomy" id="83449"/>
    <lineage>
        <taxon>Bacteria</taxon>
        <taxon>Pseudomonadati</taxon>
        <taxon>Myxococcota</taxon>
        <taxon>Myxococcia</taxon>
        <taxon>Myxococcales</taxon>
        <taxon>Cystobacterineae</taxon>
        <taxon>Archangiaceae</taxon>
        <taxon>Cystobacter</taxon>
    </lineage>
</organism>
<dbReference type="Pfam" id="PF01103">
    <property type="entry name" value="Omp85"/>
    <property type="match status" value="1"/>
</dbReference>
<gene>
    <name evidence="6" type="ORF">BON30_01755</name>
</gene>
<evidence type="ECO:0000256" key="4">
    <source>
        <dbReference type="ARBA" id="ARBA00023136"/>
    </source>
</evidence>
<evidence type="ECO:0000256" key="2">
    <source>
        <dbReference type="ARBA" id="ARBA00022452"/>
    </source>
</evidence>
<dbReference type="GO" id="GO:0019867">
    <property type="term" value="C:outer membrane"/>
    <property type="evidence" value="ECO:0007669"/>
    <property type="project" value="InterPro"/>
</dbReference>
<keyword evidence="2" id="KW-1134">Transmembrane beta strand</keyword>
<accession>A0A1L9BI87</accession>
<feature type="domain" description="Bacterial surface antigen (D15)" evidence="5">
    <location>
        <begin position="470"/>
        <end position="565"/>
    </location>
</feature>
<keyword evidence="3" id="KW-0812">Transmembrane</keyword>
<dbReference type="InterPro" id="IPR000184">
    <property type="entry name" value="Bac_surfAg_D15"/>
</dbReference>
<comment type="caution">
    <text evidence="6">The sequence shown here is derived from an EMBL/GenBank/DDBJ whole genome shotgun (WGS) entry which is preliminary data.</text>
</comment>
<dbReference type="AlphaFoldDB" id="A0A1L9BI87"/>
<evidence type="ECO:0000256" key="3">
    <source>
        <dbReference type="ARBA" id="ARBA00022692"/>
    </source>
</evidence>
<dbReference type="STRING" id="83449.BON30_01755"/>
<keyword evidence="4" id="KW-0472">Membrane</keyword>
<evidence type="ECO:0000313" key="7">
    <source>
        <dbReference type="Proteomes" id="UP000182229"/>
    </source>
</evidence>
<dbReference type="PANTHER" id="PTHR12815">
    <property type="entry name" value="SORTING AND ASSEMBLY MACHINERY SAMM50 PROTEIN FAMILY MEMBER"/>
    <property type="match status" value="1"/>
</dbReference>
<evidence type="ECO:0000259" key="5">
    <source>
        <dbReference type="Pfam" id="PF01103"/>
    </source>
</evidence>